<dbReference type="RefSeq" id="WP_133245829.1">
    <property type="nucleotide sequence ID" value="NZ_BFBR01000010.1"/>
</dbReference>
<accession>A0A2P2EDJ3</accession>
<name>A0A2P2EDJ3_9PROT</name>
<dbReference type="Proteomes" id="UP000245086">
    <property type="component" value="Unassembled WGS sequence"/>
</dbReference>
<keyword evidence="2" id="KW-1185">Reference proteome</keyword>
<dbReference type="AlphaFoldDB" id="A0A2P2EDJ3"/>
<protein>
    <submittedName>
        <fullName evidence="1">Uncharacterized protein</fullName>
    </submittedName>
</protein>
<gene>
    <name evidence="1" type="ORF">PbB2_02803</name>
</gene>
<organism evidence="1 2">
    <name type="scientific">Candidatus Phycosocius bacilliformis</name>
    <dbReference type="NCBI Taxonomy" id="1445552"/>
    <lineage>
        <taxon>Bacteria</taxon>
        <taxon>Pseudomonadati</taxon>
        <taxon>Pseudomonadota</taxon>
        <taxon>Alphaproteobacteria</taxon>
        <taxon>Caulobacterales</taxon>
        <taxon>Caulobacterales incertae sedis</taxon>
        <taxon>Candidatus Phycosocius</taxon>
    </lineage>
</organism>
<proteinExistence type="predicted"/>
<reference evidence="1" key="1">
    <citation type="journal article" date="2018" name="Genome Announc.">
        <title>Draft Genome Sequence of "Candidatus Phycosocius bacilliformis," an Alphaproteobacterial Ectosymbiont of the Hydrocarbon-Producing Green Alga Botryococcus braunii.</title>
        <authorList>
            <person name="Tanabe Y."/>
            <person name="Yamaguchi H."/>
            <person name="Watanabe M.M."/>
        </authorList>
    </citation>
    <scope>NUCLEOTIDE SEQUENCE [LARGE SCALE GENOMIC DNA]</scope>
    <source>
        <strain evidence="1">BOTRYCO-2</strain>
    </source>
</reference>
<comment type="caution">
    <text evidence="1">The sequence shown here is derived from an EMBL/GenBank/DDBJ whole genome shotgun (WGS) entry which is preliminary data.</text>
</comment>
<evidence type="ECO:0000313" key="1">
    <source>
        <dbReference type="EMBL" id="GBF59111.1"/>
    </source>
</evidence>
<sequence length="204" mass="23206">MANKKKKEHPFPRAIWLWPTRWLEQTMFGNFQYGSAQNKRPYTLPIFTHGRTINMSKILVQSAILLTLFGPLSSWAGEPVSPKIEDAILSAPKALELASQCRVEARQRHNLGVFPRKQSRNSAVLRRHSIALVEFCDAFEGKPSNEFWNVISPSNDPSDRPRDFLSACLSEANGGRRTVFKPSRRHIERMASICREMSGKLPSE</sequence>
<dbReference type="OrthoDB" id="9821766at2"/>
<evidence type="ECO:0000313" key="2">
    <source>
        <dbReference type="Proteomes" id="UP000245086"/>
    </source>
</evidence>
<dbReference type="EMBL" id="BFBR01000010">
    <property type="protein sequence ID" value="GBF59111.1"/>
    <property type="molecule type" value="Genomic_DNA"/>
</dbReference>